<reference evidence="1" key="2">
    <citation type="journal article" date="2022" name="New Phytol.">
        <title>Evolutionary transition to the ectomycorrhizal habit in the genomes of a hyperdiverse lineage of mushroom-forming fungi.</title>
        <authorList>
            <person name="Looney B."/>
            <person name="Miyauchi S."/>
            <person name="Morin E."/>
            <person name="Drula E."/>
            <person name="Courty P.E."/>
            <person name="Kohler A."/>
            <person name="Kuo A."/>
            <person name="LaButti K."/>
            <person name="Pangilinan J."/>
            <person name="Lipzen A."/>
            <person name="Riley R."/>
            <person name="Andreopoulos W."/>
            <person name="He G."/>
            <person name="Johnson J."/>
            <person name="Nolan M."/>
            <person name="Tritt A."/>
            <person name="Barry K.W."/>
            <person name="Grigoriev I.V."/>
            <person name="Nagy L.G."/>
            <person name="Hibbett D."/>
            <person name="Henrissat B."/>
            <person name="Matheny P.B."/>
            <person name="Labbe J."/>
            <person name="Martin F.M."/>
        </authorList>
    </citation>
    <scope>NUCLEOTIDE SEQUENCE</scope>
    <source>
        <strain evidence="1">EC-137</strain>
    </source>
</reference>
<evidence type="ECO:0000313" key="1">
    <source>
        <dbReference type="EMBL" id="KAI0034216.1"/>
    </source>
</evidence>
<accession>A0ACB8QS09</accession>
<protein>
    <submittedName>
        <fullName evidence="1">P-loop containing nucleoside triphosphate hydrolase protein</fullName>
    </submittedName>
</protein>
<comment type="caution">
    <text evidence="1">The sequence shown here is derived from an EMBL/GenBank/DDBJ whole genome shotgun (WGS) entry which is preliminary data.</text>
</comment>
<proteinExistence type="predicted"/>
<reference evidence="1" key="1">
    <citation type="submission" date="2021-02" db="EMBL/GenBank/DDBJ databases">
        <authorList>
            <consortium name="DOE Joint Genome Institute"/>
            <person name="Ahrendt S."/>
            <person name="Looney B.P."/>
            <person name="Miyauchi S."/>
            <person name="Morin E."/>
            <person name="Drula E."/>
            <person name="Courty P.E."/>
            <person name="Chicoki N."/>
            <person name="Fauchery L."/>
            <person name="Kohler A."/>
            <person name="Kuo A."/>
            <person name="Labutti K."/>
            <person name="Pangilinan J."/>
            <person name="Lipzen A."/>
            <person name="Riley R."/>
            <person name="Andreopoulos W."/>
            <person name="He G."/>
            <person name="Johnson J."/>
            <person name="Barry K.W."/>
            <person name="Grigoriev I.V."/>
            <person name="Nagy L."/>
            <person name="Hibbett D."/>
            <person name="Henrissat B."/>
            <person name="Matheny P.B."/>
            <person name="Labbe J."/>
            <person name="Martin F."/>
        </authorList>
    </citation>
    <scope>NUCLEOTIDE SEQUENCE</scope>
    <source>
        <strain evidence="1">EC-137</strain>
    </source>
</reference>
<organism evidence="1 2">
    <name type="scientific">Vararia minispora EC-137</name>
    <dbReference type="NCBI Taxonomy" id="1314806"/>
    <lineage>
        <taxon>Eukaryota</taxon>
        <taxon>Fungi</taxon>
        <taxon>Dikarya</taxon>
        <taxon>Basidiomycota</taxon>
        <taxon>Agaricomycotina</taxon>
        <taxon>Agaricomycetes</taxon>
        <taxon>Russulales</taxon>
        <taxon>Lachnocladiaceae</taxon>
        <taxon>Vararia</taxon>
    </lineage>
</organism>
<evidence type="ECO:0000313" key="2">
    <source>
        <dbReference type="Proteomes" id="UP000814128"/>
    </source>
</evidence>
<name>A0ACB8QS09_9AGAM</name>
<gene>
    <name evidence="1" type="ORF">K488DRAFT_45978</name>
</gene>
<keyword evidence="1" id="KW-0378">Hydrolase</keyword>
<dbReference type="Proteomes" id="UP000814128">
    <property type="component" value="Unassembled WGS sequence"/>
</dbReference>
<keyword evidence="2" id="KW-1185">Reference proteome</keyword>
<sequence>MSDSLSAYDSIIPQALLSAFASLNISCIADLISIPPTALFRRLPKGCTSLHEVKDAIASVRNAMASRGYKADELCQELEEEEEGAERVMCGIGALDALLGGDFGRKGKGKVVEIAGDSGSGKTVLALHIVLAHLTAHPNASTLWLDTTGDFVPEQVVPLLEAHNDACARKGEVTVLERIHLHLAFQVNDAYSALASLHTTLAQDTHVKPRIVVVDTITALIGPLLTAASSEGTSRHAIMTDFMRNLRMLAQLHGLSVLVLNNSTRSLPNNPVSIFPNTVRKPALGPSFAFLSDVTLWLALPPDKVENREEHIDDCTERRVAEVFRSKVSASGRWCSFWIRRGAVVAV</sequence>
<dbReference type="EMBL" id="MU273504">
    <property type="protein sequence ID" value="KAI0034216.1"/>
    <property type="molecule type" value="Genomic_DNA"/>
</dbReference>